<dbReference type="EMBL" id="DLYI01000068">
    <property type="protein sequence ID" value="HAC27286.1"/>
    <property type="molecule type" value="Genomic_DNA"/>
</dbReference>
<dbReference type="Proteomes" id="UP000261325">
    <property type="component" value="Unassembled WGS sequence"/>
</dbReference>
<proteinExistence type="predicted"/>
<reference evidence="1 2" key="1">
    <citation type="journal article" date="2018" name="Nat. Biotechnol.">
        <title>A standardized bacterial taxonomy based on genome phylogeny substantially revises the tree of life.</title>
        <authorList>
            <person name="Parks D.H."/>
            <person name="Chuvochina M."/>
            <person name="Waite D.W."/>
            <person name="Rinke C."/>
            <person name="Skarshewski A."/>
            <person name="Chaumeil P.A."/>
            <person name="Hugenholtz P."/>
        </authorList>
    </citation>
    <scope>NUCLEOTIDE SEQUENCE [LARGE SCALE GENOMIC DNA]</scope>
    <source>
        <strain evidence="1">UBA9049</strain>
    </source>
</reference>
<gene>
    <name evidence="1" type="ORF">DCF82_05675</name>
</gene>
<accession>A0A3B8WDD6</accession>
<dbReference type="AlphaFoldDB" id="A0A3B8WDD6"/>
<protein>
    <submittedName>
        <fullName evidence="1">Uncharacterized protein</fullName>
    </submittedName>
</protein>
<name>A0A3B8WDD6_MARNT</name>
<evidence type="ECO:0000313" key="2">
    <source>
        <dbReference type="Proteomes" id="UP000261325"/>
    </source>
</evidence>
<organism evidence="1 2">
    <name type="scientific">Marinobacter nauticus</name>
    <name type="common">Marinobacter hydrocarbonoclasticus</name>
    <name type="synonym">Marinobacter aquaeolei</name>
    <dbReference type="NCBI Taxonomy" id="2743"/>
    <lineage>
        <taxon>Bacteria</taxon>
        <taxon>Pseudomonadati</taxon>
        <taxon>Pseudomonadota</taxon>
        <taxon>Gammaproteobacteria</taxon>
        <taxon>Pseudomonadales</taxon>
        <taxon>Marinobacteraceae</taxon>
        <taxon>Marinobacter</taxon>
    </lineage>
</organism>
<evidence type="ECO:0000313" key="1">
    <source>
        <dbReference type="EMBL" id="HAC27286.1"/>
    </source>
</evidence>
<comment type="caution">
    <text evidence="1">The sequence shown here is derived from an EMBL/GenBank/DDBJ whole genome shotgun (WGS) entry which is preliminary data.</text>
</comment>
<sequence length="155" mass="16719">MAIVRTAQVGTPISFWFEDQTYVGRIVAVNETSLSVDAVISGKVCRAIVGPDQFEGILSFTEAQAECPTLFPADLTTLRAGTPVRFNHQGQEILGSLIRVNKRSLTVDAAIADKPTRTKVSLEDIHGLLEHDEAAKEDPAQFAPNVLGIPAPITH</sequence>